<reference evidence="1" key="1">
    <citation type="journal article" date="2013" name="J. Plant Res.">
        <title>Effect of fungi and light on seed germination of three Opuntia species from semiarid lands of central Mexico.</title>
        <authorList>
            <person name="Delgado-Sanchez P."/>
            <person name="Jimenez-Bremont J.F."/>
            <person name="Guerrero-Gonzalez Mde L."/>
            <person name="Flores J."/>
        </authorList>
    </citation>
    <scope>NUCLEOTIDE SEQUENCE</scope>
    <source>
        <tissue evidence="1">Cladode</tissue>
    </source>
</reference>
<dbReference type="EMBL" id="GISG01074255">
    <property type="protein sequence ID" value="MBA4630597.1"/>
    <property type="molecule type" value="Transcribed_RNA"/>
</dbReference>
<organism evidence="1">
    <name type="scientific">Opuntia streptacantha</name>
    <name type="common">Prickly pear cactus</name>
    <name type="synonym">Opuntia cardona</name>
    <dbReference type="NCBI Taxonomy" id="393608"/>
    <lineage>
        <taxon>Eukaryota</taxon>
        <taxon>Viridiplantae</taxon>
        <taxon>Streptophyta</taxon>
        <taxon>Embryophyta</taxon>
        <taxon>Tracheophyta</taxon>
        <taxon>Spermatophyta</taxon>
        <taxon>Magnoliopsida</taxon>
        <taxon>eudicotyledons</taxon>
        <taxon>Gunneridae</taxon>
        <taxon>Pentapetalae</taxon>
        <taxon>Caryophyllales</taxon>
        <taxon>Cactineae</taxon>
        <taxon>Cactaceae</taxon>
        <taxon>Opuntioideae</taxon>
        <taxon>Opuntia</taxon>
    </lineage>
</organism>
<dbReference type="AlphaFoldDB" id="A0A7C8YZS8"/>
<evidence type="ECO:0000313" key="1">
    <source>
        <dbReference type="EMBL" id="MBA4630597.1"/>
    </source>
</evidence>
<sequence length="116" mass="13611">MPCFGECFISLSSHPDSQHYLAPIAFLPLLVLQFVPLRCQWRIGWHPQRNFIQIKQNPPHKIILPKILILDSNFKQMGLQPLFGESKNLIPNRVLILLQMFSDPFVVTQFHFYIRV</sequence>
<name>A0A7C8YZS8_OPUST</name>
<proteinExistence type="predicted"/>
<accession>A0A7C8YZS8</accession>
<reference evidence="1" key="2">
    <citation type="submission" date="2020-07" db="EMBL/GenBank/DDBJ databases">
        <authorList>
            <person name="Vera ALvarez R."/>
            <person name="Arias-Moreno D.M."/>
            <person name="Jimenez-Jacinto V."/>
            <person name="Jimenez-Bremont J.F."/>
            <person name="Swaminathan K."/>
            <person name="Moose S.P."/>
            <person name="Guerrero-Gonzalez M.L."/>
            <person name="Marino-Ramirez L."/>
            <person name="Landsman D."/>
            <person name="Rodriguez-Kessler M."/>
            <person name="Delgado-Sanchez P."/>
        </authorList>
    </citation>
    <scope>NUCLEOTIDE SEQUENCE</scope>
    <source>
        <tissue evidence="1">Cladode</tissue>
    </source>
</reference>
<protein>
    <submittedName>
        <fullName evidence="1">Uncharacterized protein</fullName>
    </submittedName>
</protein>